<evidence type="ECO:0000313" key="3">
    <source>
        <dbReference type="Proteomes" id="UP000217790"/>
    </source>
</evidence>
<dbReference type="STRING" id="47427.A0A2H3DX46"/>
<protein>
    <submittedName>
        <fullName evidence="2">Uncharacterized protein</fullName>
    </submittedName>
</protein>
<dbReference type="Proteomes" id="UP000217790">
    <property type="component" value="Unassembled WGS sequence"/>
</dbReference>
<dbReference type="OrthoDB" id="3229878at2759"/>
<sequence>MGERRSGTHEVSDDYYISHEHPEYNVFIEWSYEIDLDNLIHLVGSQATRGNDNWLAREISLLLLCLLVTRYRIFNLDNIPSRDSFTKKSLCTLYTFAFTALSSCKYWTPWEPNIFCDYPAKVSEEHSLAVWLRENLCVFTWTHLYDESNLKAAVVAITTCLRSQSPASNSFGVAFPLFHCVIVKQTGKVTHTGALDFLPSWYACSPSTPGITALARLSEYLDHLSLGHPDVAVWTTNPLHTLLRLEILARISEYINDSTTLLAYTRASVQTRAACKAMLMTPWVKDLQLVAVPPDSVLGDGSSPFAHDLEVEGDDDETENDDEDGFDNDFLYNAKFLTQFLDEKRPDSVFTVRTKENQEVFDGVRSHKY</sequence>
<organism evidence="2 3">
    <name type="scientific">Armillaria gallica</name>
    <name type="common">Bulbous honey fungus</name>
    <name type="synonym">Armillaria bulbosa</name>
    <dbReference type="NCBI Taxonomy" id="47427"/>
    <lineage>
        <taxon>Eukaryota</taxon>
        <taxon>Fungi</taxon>
        <taxon>Dikarya</taxon>
        <taxon>Basidiomycota</taxon>
        <taxon>Agaricomycotina</taxon>
        <taxon>Agaricomycetes</taxon>
        <taxon>Agaricomycetidae</taxon>
        <taxon>Agaricales</taxon>
        <taxon>Marasmiineae</taxon>
        <taxon>Physalacriaceae</taxon>
        <taxon>Armillaria</taxon>
    </lineage>
</organism>
<name>A0A2H3DX46_ARMGA</name>
<dbReference type="AlphaFoldDB" id="A0A2H3DX46"/>
<proteinExistence type="predicted"/>
<accession>A0A2H3DX46</accession>
<dbReference type="OMA" id="WTHLYDE"/>
<feature type="region of interest" description="Disordered" evidence="1">
    <location>
        <begin position="303"/>
        <end position="326"/>
    </location>
</feature>
<reference evidence="3" key="1">
    <citation type="journal article" date="2017" name="Nat. Ecol. Evol.">
        <title>Genome expansion and lineage-specific genetic innovations in the forest pathogenic fungi Armillaria.</title>
        <authorList>
            <person name="Sipos G."/>
            <person name="Prasanna A.N."/>
            <person name="Walter M.C."/>
            <person name="O'Connor E."/>
            <person name="Balint B."/>
            <person name="Krizsan K."/>
            <person name="Kiss B."/>
            <person name="Hess J."/>
            <person name="Varga T."/>
            <person name="Slot J."/>
            <person name="Riley R."/>
            <person name="Boka B."/>
            <person name="Rigling D."/>
            <person name="Barry K."/>
            <person name="Lee J."/>
            <person name="Mihaltcheva S."/>
            <person name="LaButti K."/>
            <person name="Lipzen A."/>
            <person name="Waldron R."/>
            <person name="Moloney N.M."/>
            <person name="Sperisen C."/>
            <person name="Kredics L."/>
            <person name="Vagvoelgyi C."/>
            <person name="Patrignani A."/>
            <person name="Fitzpatrick D."/>
            <person name="Nagy I."/>
            <person name="Doyle S."/>
            <person name="Anderson J.B."/>
            <person name="Grigoriev I.V."/>
            <person name="Gueldener U."/>
            <person name="Muensterkoetter M."/>
            <person name="Nagy L.G."/>
        </authorList>
    </citation>
    <scope>NUCLEOTIDE SEQUENCE [LARGE SCALE GENOMIC DNA]</scope>
    <source>
        <strain evidence="3">Ar21-2</strain>
    </source>
</reference>
<evidence type="ECO:0000256" key="1">
    <source>
        <dbReference type="SAM" id="MobiDB-lite"/>
    </source>
</evidence>
<dbReference type="EMBL" id="KZ293647">
    <property type="protein sequence ID" value="PBK99801.1"/>
    <property type="molecule type" value="Genomic_DNA"/>
</dbReference>
<gene>
    <name evidence="2" type="ORF">ARMGADRAFT_1074649</name>
</gene>
<evidence type="ECO:0000313" key="2">
    <source>
        <dbReference type="EMBL" id="PBK99801.1"/>
    </source>
</evidence>
<dbReference type="InParanoid" id="A0A2H3DX46"/>
<keyword evidence="3" id="KW-1185">Reference proteome</keyword>
<feature type="compositionally biased region" description="Acidic residues" evidence="1">
    <location>
        <begin position="311"/>
        <end position="326"/>
    </location>
</feature>